<feature type="compositionally biased region" description="Basic and acidic residues" evidence="3">
    <location>
        <begin position="304"/>
        <end position="334"/>
    </location>
</feature>
<dbReference type="PANTHER" id="PTHR19965">
    <property type="entry name" value="RNA AND EXPORT FACTOR BINDING PROTEIN"/>
    <property type="match status" value="1"/>
</dbReference>
<dbReference type="InterPro" id="IPR012677">
    <property type="entry name" value="Nucleotide-bd_a/b_plait_sf"/>
</dbReference>
<keyword evidence="1 2" id="KW-0694">RNA-binding</keyword>
<dbReference type="InterPro" id="IPR051229">
    <property type="entry name" value="ALYREF_mRNA_export"/>
</dbReference>
<accession>A0A3M7C062</accession>
<feature type="compositionally biased region" description="Basic and acidic residues" evidence="3">
    <location>
        <begin position="1"/>
        <end position="10"/>
    </location>
</feature>
<evidence type="ECO:0000256" key="2">
    <source>
        <dbReference type="PROSITE-ProRule" id="PRU00176"/>
    </source>
</evidence>
<evidence type="ECO:0000313" key="5">
    <source>
        <dbReference type="EMBL" id="RMY45435.1"/>
    </source>
</evidence>
<dbReference type="CDD" id="cd12418">
    <property type="entry name" value="RRM_Aly_REF_like"/>
    <property type="match status" value="1"/>
</dbReference>
<evidence type="ECO:0000256" key="3">
    <source>
        <dbReference type="SAM" id="MobiDB-lite"/>
    </source>
</evidence>
<reference evidence="5 6" key="1">
    <citation type="journal article" date="2018" name="BMC Genomics">
        <title>Genomic evidence for intraspecific hybridization in a clonal and extremely halotolerant yeast.</title>
        <authorList>
            <person name="Gostincar C."/>
            <person name="Stajich J.E."/>
            <person name="Zupancic J."/>
            <person name="Zalar P."/>
            <person name="Gunde-Cimerman N."/>
        </authorList>
    </citation>
    <scope>NUCLEOTIDE SEQUENCE [LARGE SCALE GENOMIC DNA]</scope>
    <source>
        <strain evidence="5 6">EXF-151</strain>
    </source>
</reference>
<feature type="region of interest" description="Disordered" evidence="3">
    <location>
        <begin position="88"/>
        <end position="107"/>
    </location>
</feature>
<evidence type="ECO:0000259" key="4">
    <source>
        <dbReference type="PROSITE" id="PS50102"/>
    </source>
</evidence>
<feature type="compositionally biased region" description="Low complexity" evidence="3">
    <location>
        <begin position="368"/>
        <end position="384"/>
    </location>
</feature>
<dbReference type="InterPro" id="IPR025715">
    <property type="entry name" value="FoP_C"/>
</dbReference>
<feature type="compositionally biased region" description="Basic and acidic residues" evidence="3">
    <location>
        <begin position="36"/>
        <end position="47"/>
    </location>
</feature>
<dbReference type="VEuPathDB" id="FungiDB:BTJ68_08486"/>
<evidence type="ECO:0000256" key="1">
    <source>
        <dbReference type="ARBA" id="ARBA00022884"/>
    </source>
</evidence>
<dbReference type="PROSITE" id="PS50102">
    <property type="entry name" value="RRM"/>
    <property type="match status" value="1"/>
</dbReference>
<feature type="region of interest" description="Disordered" evidence="3">
    <location>
        <begin position="237"/>
        <end position="393"/>
    </location>
</feature>
<dbReference type="SMART" id="SM00360">
    <property type="entry name" value="RRM"/>
    <property type="match status" value="1"/>
</dbReference>
<gene>
    <name evidence="5" type="ORF">D0865_09914</name>
</gene>
<dbReference type="InterPro" id="IPR000504">
    <property type="entry name" value="RRM_dom"/>
</dbReference>
<dbReference type="GO" id="GO:0005634">
    <property type="term" value="C:nucleus"/>
    <property type="evidence" value="ECO:0007669"/>
    <property type="project" value="TreeGrafter"/>
</dbReference>
<dbReference type="Proteomes" id="UP000270230">
    <property type="component" value="Unassembled WGS sequence"/>
</dbReference>
<dbReference type="Pfam" id="PF00076">
    <property type="entry name" value="RRM_1"/>
    <property type="match status" value="1"/>
</dbReference>
<proteinExistence type="predicted"/>
<protein>
    <recommendedName>
        <fullName evidence="4">RRM domain-containing protein</fullName>
    </recommendedName>
</protein>
<dbReference type="AlphaFoldDB" id="A0A3M7C062"/>
<feature type="compositionally biased region" description="Pro residues" evidence="3">
    <location>
        <begin position="16"/>
        <end position="34"/>
    </location>
</feature>
<dbReference type="EMBL" id="QWIN01000940">
    <property type="protein sequence ID" value="RMY45435.1"/>
    <property type="molecule type" value="Genomic_DNA"/>
</dbReference>
<dbReference type="OrthoDB" id="5382468at2759"/>
<feature type="region of interest" description="Disordered" evidence="3">
    <location>
        <begin position="1"/>
        <end position="78"/>
    </location>
</feature>
<dbReference type="SMART" id="SM01218">
    <property type="entry name" value="FoP_duplication"/>
    <property type="match status" value="1"/>
</dbReference>
<dbReference type="PANTHER" id="PTHR19965:SF82">
    <property type="entry name" value="THO COMPLEX SUBUNIT 4"/>
    <property type="match status" value="1"/>
</dbReference>
<dbReference type="SUPFAM" id="SSF54928">
    <property type="entry name" value="RNA-binding domain, RBD"/>
    <property type="match status" value="1"/>
</dbReference>
<sequence length="393" mass="43568">MDRSLDEIISERPPAGRRPPPSGPRASRGPPPPRAPRREEYPRDGVRKVCLARSAQEQGASSSLFSLNADPPLPSSYDDVVQHAFEPCAPDDAGEVSGGGLRDEPVNIDSDWVHDRFDDDRFDRTARRRAGPADYEDRYDSAGARGDSLGTKLRVENVHYELTEDDLRGLFERKGPLLSVKLVYDRMDRSTGMAYVTYADYRDARDAVEDYDGQNANGLPIKITILPQAPAAATRGPSLFERIERPPRSLFDRLDSSAREDSREGFGRRRRERSDSPRKSRAMAEKVDRYVPRSRSPPTRRRGPPREPGRRPGQRREDNGRRGGRRPRTDEEGRPLVGGRPKKTADELDAEMDDYFNSGKGDDGGKANGAAENGSGAAPATAPAGEEDTDMVL</sequence>
<dbReference type="InterPro" id="IPR035979">
    <property type="entry name" value="RBD_domain_sf"/>
</dbReference>
<dbReference type="GO" id="GO:0003729">
    <property type="term" value="F:mRNA binding"/>
    <property type="evidence" value="ECO:0007669"/>
    <property type="project" value="TreeGrafter"/>
</dbReference>
<feature type="compositionally biased region" description="Basic and acidic residues" evidence="3">
    <location>
        <begin position="241"/>
        <end position="291"/>
    </location>
</feature>
<dbReference type="Gene3D" id="3.30.70.330">
    <property type="match status" value="1"/>
</dbReference>
<evidence type="ECO:0000313" key="6">
    <source>
        <dbReference type="Proteomes" id="UP000270230"/>
    </source>
</evidence>
<name>A0A3M7C062_HORWE</name>
<organism evidence="5 6">
    <name type="scientific">Hortaea werneckii</name>
    <name type="common">Black yeast</name>
    <name type="synonym">Cladosporium werneckii</name>
    <dbReference type="NCBI Taxonomy" id="91943"/>
    <lineage>
        <taxon>Eukaryota</taxon>
        <taxon>Fungi</taxon>
        <taxon>Dikarya</taxon>
        <taxon>Ascomycota</taxon>
        <taxon>Pezizomycotina</taxon>
        <taxon>Dothideomycetes</taxon>
        <taxon>Dothideomycetidae</taxon>
        <taxon>Mycosphaerellales</taxon>
        <taxon>Teratosphaeriaceae</taxon>
        <taxon>Hortaea</taxon>
    </lineage>
</organism>
<feature type="domain" description="RRM" evidence="4">
    <location>
        <begin position="151"/>
        <end position="228"/>
    </location>
</feature>
<comment type="caution">
    <text evidence="5">The sequence shown here is derived from an EMBL/GenBank/DDBJ whole genome shotgun (WGS) entry which is preliminary data.</text>
</comment>
<feature type="compositionally biased region" description="Polar residues" evidence="3">
    <location>
        <begin position="55"/>
        <end position="66"/>
    </location>
</feature>